<dbReference type="EMBL" id="FQYO01000002">
    <property type="protein sequence ID" value="SHI54582.1"/>
    <property type="molecule type" value="Genomic_DNA"/>
</dbReference>
<keyword evidence="7 10" id="KW-1133">Transmembrane helix</keyword>
<dbReference type="NCBIfam" id="TIGR00933">
    <property type="entry name" value="2a38"/>
    <property type="match status" value="1"/>
</dbReference>
<dbReference type="Proteomes" id="UP000184292">
    <property type="component" value="Unassembled WGS sequence"/>
</dbReference>
<keyword evidence="4" id="KW-0633">Potassium transport</keyword>
<evidence type="ECO:0000313" key="12">
    <source>
        <dbReference type="Proteomes" id="UP000184292"/>
    </source>
</evidence>
<feature type="transmembrane region" description="Helical" evidence="10">
    <location>
        <begin position="231"/>
        <end position="250"/>
    </location>
</feature>
<feature type="transmembrane region" description="Helical" evidence="10">
    <location>
        <begin position="195"/>
        <end position="219"/>
    </location>
</feature>
<dbReference type="PANTHER" id="PTHR32024">
    <property type="entry name" value="TRK SYSTEM POTASSIUM UPTAKE PROTEIN TRKG-RELATED"/>
    <property type="match status" value="1"/>
</dbReference>
<dbReference type="AlphaFoldDB" id="A0A1M6C0N8"/>
<evidence type="ECO:0000256" key="1">
    <source>
        <dbReference type="ARBA" id="ARBA00004651"/>
    </source>
</evidence>
<evidence type="ECO:0000313" key="11">
    <source>
        <dbReference type="EMBL" id="SHI54582.1"/>
    </source>
</evidence>
<evidence type="ECO:0000256" key="9">
    <source>
        <dbReference type="ARBA" id="ARBA00023136"/>
    </source>
</evidence>
<keyword evidence="12" id="KW-1185">Reference proteome</keyword>
<dbReference type="STRING" id="1447782.SAMN05444417_0945"/>
<evidence type="ECO:0000256" key="6">
    <source>
        <dbReference type="ARBA" id="ARBA00022958"/>
    </source>
</evidence>
<keyword evidence="6" id="KW-0630">Potassium</keyword>
<protein>
    <submittedName>
        <fullName evidence="11">Trk system potassium uptake protein TrkH</fullName>
    </submittedName>
</protein>
<evidence type="ECO:0000256" key="4">
    <source>
        <dbReference type="ARBA" id="ARBA00022538"/>
    </source>
</evidence>
<dbReference type="InterPro" id="IPR003445">
    <property type="entry name" value="Cat_transpt"/>
</dbReference>
<keyword evidence="8" id="KW-0406">Ion transport</keyword>
<dbReference type="GO" id="GO:0015379">
    <property type="term" value="F:potassium:chloride symporter activity"/>
    <property type="evidence" value="ECO:0007669"/>
    <property type="project" value="InterPro"/>
</dbReference>
<evidence type="ECO:0000256" key="10">
    <source>
        <dbReference type="SAM" id="Phobius"/>
    </source>
</evidence>
<dbReference type="RefSeq" id="WP_073326678.1">
    <property type="nucleotide sequence ID" value="NZ_FQYO01000002.1"/>
</dbReference>
<dbReference type="Pfam" id="PF02386">
    <property type="entry name" value="TrkH"/>
    <property type="match status" value="1"/>
</dbReference>
<evidence type="ECO:0000256" key="2">
    <source>
        <dbReference type="ARBA" id="ARBA00022448"/>
    </source>
</evidence>
<accession>A0A1M6C0N8</accession>
<feature type="transmembrane region" description="Helical" evidence="10">
    <location>
        <begin position="405"/>
        <end position="431"/>
    </location>
</feature>
<dbReference type="OrthoDB" id="9810952at2"/>
<feature type="transmembrane region" description="Helical" evidence="10">
    <location>
        <begin position="133"/>
        <end position="154"/>
    </location>
</feature>
<evidence type="ECO:0000256" key="5">
    <source>
        <dbReference type="ARBA" id="ARBA00022692"/>
    </source>
</evidence>
<feature type="transmembrane region" description="Helical" evidence="10">
    <location>
        <begin position="353"/>
        <end position="373"/>
    </location>
</feature>
<keyword evidence="5 10" id="KW-0812">Transmembrane</keyword>
<sequence length="447" mass="47221">MARPVIVRHRARRGLPPPALLAALYLAVIVAGTILLSMPIAQARPVGLLDAFFTSTSAVTVTGLVTVDPASHFTWFGEAVIMGLIQVGGLGLMTFAAFLLLTLGISIGMPQRVVIGEELGDTTMEGLARLAKLILLIALVAEIAGTGILALTFVPEQGLWPGLWSALFHTVSAFNNAGFALQADSLMGYVGDPLVSLPIAAMFILGGLGFIVLGDLFQARSWRELSLHSKLMIVGSVLLLLLGWVLVAVLEWTNPRTLGGLASTGDRLLAAFFQSATTRTAGFNSLDTAGLEDATTILVMALMFVGGGSTSTAGGIKVTTAIVLILATRAFFRRRQELSVFGRSLGLEEVMKVMALTTVSLALIALALFLLSVRHEGDIFDLTFETISAFGTVGLSRGATGDLDAFGQCVICFVMFMGRVGPLTLGFFLATRATPRVAYPRGQVYLG</sequence>
<organism evidence="11 12">
    <name type="scientific">Wenxinia saemankumensis</name>
    <dbReference type="NCBI Taxonomy" id="1447782"/>
    <lineage>
        <taxon>Bacteria</taxon>
        <taxon>Pseudomonadati</taxon>
        <taxon>Pseudomonadota</taxon>
        <taxon>Alphaproteobacteria</taxon>
        <taxon>Rhodobacterales</taxon>
        <taxon>Roseobacteraceae</taxon>
        <taxon>Wenxinia</taxon>
    </lineage>
</organism>
<gene>
    <name evidence="11" type="ORF">SAMN05444417_0945</name>
</gene>
<comment type="subcellular location">
    <subcellularLocation>
        <location evidence="1">Cell membrane</location>
        <topology evidence="1">Multi-pass membrane protein</topology>
    </subcellularLocation>
</comment>
<feature type="transmembrane region" description="Helical" evidence="10">
    <location>
        <begin position="312"/>
        <end position="332"/>
    </location>
</feature>
<evidence type="ECO:0000256" key="3">
    <source>
        <dbReference type="ARBA" id="ARBA00022475"/>
    </source>
</evidence>
<feature type="transmembrane region" description="Helical" evidence="10">
    <location>
        <begin position="20"/>
        <end position="41"/>
    </location>
</feature>
<reference evidence="11 12" key="1">
    <citation type="submission" date="2016-11" db="EMBL/GenBank/DDBJ databases">
        <authorList>
            <person name="Jaros S."/>
            <person name="Januszkiewicz K."/>
            <person name="Wedrychowicz H."/>
        </authorList>
    </citation>
    <scope>NUCLEOTIDE SEQUENCE [LARGE SCALE GENOMIC DNA]</scope>
    <source>
        <strain evidence="11 12">DSM 100565</strain>
    </source>
</reference>
<keyword evidence="2" id="KW-0813">Transport</keyword>
<dbReference type="PANTHER" id="PTHR32024:SF1">
    <property type="entry name" value="KTR SYSTEM POTASSIUM UPTAKE PROTEIN B"/>
    <property type="match status" value="1"/>
</dbReference>
<dbReference type="InterPro" id="IPR004772">
    <property type="entry name" value="TrkH"/>
</dbReference>
<evidence type="ECO:0000256" key="7">
    <source>
        <dbReference type="ARBA" id="ARBA00022989"/>
    </source>
</evidence>
<name>A0A1M6C0N8_9RHOB</name>
<feature type="transmembrane region" description="Helical" evidence="10">
    <location>
        <begin position="79"/>
        <end position="103"/>
    </location>
</feature>
<evidence type="ECO:0000256" key="8">
    <source>
        <dbReference type="ARBA" id="ARBA00023065"/>
    </source>
</evidence>
<keyword evidence="9 10" id="KW-0472">Membrane</keyword>
<proteinExistence type="predicted"/>
<keyword evidence="3" id="KW-1003">Cell membrane</keyword>
<dbReference type="GO" id="GO:0005886">
    <property type="term" value="C:plasma membrane"/>
    <property type="evidence" value="ECO:0007669"/>
    <property type="project" value="UniProtKB-SubCell"/>
</dbReference>